<organism evidence="2 3">
    <name type="scientific">Synoicihabitans lomoniglobus</name>
    <dbReference type="NCBI Taxonomy" id="2909285"/>
    <lineage>
        <taxon>Bacteria</taxon>
        <taxon>Pseudomonadati</taxon>
        <taxon>Verrucomicrobiota</taxon>
        <taxon>Opitutia</taxon>
        <taxon>Opitutales</taxon>
        <taxon>Opitutaceae</taxon>
        <taxon>Synoicihabitans</taxon>
    </lineage>
</organism>
<proteinExistence type="predicted"/>
<gene>
    <name evidence="2" type="ORF">PXH66_15760</name>
</gene>
<feature type="chain" id="PRO_5041929660" evidence="1">
    <location>
        <begin position="27"/>
        <end position="291"/>
    </location>
</feature>
<dbReference type="RefSeq" id="WP_330930496.1">
    <property type="nucleotide sequence ID" value="NZ_CP119075.1"/>
</dbReference>
<evidence type="ECO:0000256" key="1">
    <source>
        <dbReference type="SAM" id="SignalP"/>
    </source>
</evidence>
<accession>A0AAE9ZYV5</accession>
<protein>
    <submittedName>
        <fullName evidence="2">Uncharacterized protein</fullName>
    </submittedName>
</protein>
<dbReference type="EMBL" id="CP119075">
    <property type="protein sequence ID" value="WED63793.1"/>
    <property type="molecule type" value="Genomic_DNA"/>
</dbReference>
<dbReference type="KEGG" id="slom:PXH66_15760"/>
<dbReference type="Proteomes" id="UP001218638">
    <property type="component" value="Chromosome"/>
</dbReference>
<dbReference type="AlphaFoldDB" id="A0AAE9ZYV5"/>
<name>A0AAE9ZYV5_9BACT</name>
<evidence type="ECO:0000313" key="2">
    <source>
        <dbReference type="EMBL" id="WED63793.1"/>
    </source>
</evidence>
<evidence type="ECO:0000313" key="3">
    <source>
        <dbReference type="Proteomes" id="UP001218638"/>
    </source>
</evidence>
<keyword evidence="1" id="KW-0732">Signal</keyword>
<reference evidence="2" key="1">
    <citation type="submission" date="2023-03" db="EMBL/GenBank/DDBJ databases">
        <title>Lomoglobus Profundus gen. nov., sp. nov., a novel member of the phylum Verrucomicrobia, isolated from deep-marine sediment of South China Sea.</title>
        <authorList>
            <person name="Ahmad T."/>
            <person name="Ishaq S.E."/>
            <person name="Wang F."/>
        </authorList>
    </citation>
    <scope>NUCLEOTIDE SEQUENCE</scope>
    <source>
        <strain evidence="2">LMO-M01</strain>
    </source>
</reference>
<keyword evidence="3" id="KW-1185">Reference proteome</keyword>
<sequence>MKLSRLVVAATITLSAVTGTVSVSYAADSTAAAKAPVTPARIDVLTAELGLSAEQSTAIKPLLKARSDELKSIRTNMALDEAGKKSATSAVMASYGERIRAELTYVQAAKYSMFIRAENGLSPKRINVLIVALSLTPEQGAQIGPLLTARKAERQAVRADMNLDADAKKASDAAIMKKYGALIRPLLTPAQDVKYTALIRSEVGLKPARIDVLAEALGLSENQIVEIAPLLKARGAALLAVTRDASMDDVAKKAAKSTIMKDYGAKIRAQMTADQRAGYRALIKAEALARA</sequence>
<feature type="signal peptide" evidence="1">
    <location>
        <begin position="1"/>
        <end position="26"/>
    </location>
</feature>